<protein>
    <submittedName>
        <fullName evidence="1">Uncharacterized protein</fullName>
    </submittedName>
</protein>
<sequence>MLRILRYASVHYPLLRCLLKHICVARNAHLTTDIIDSSLADNDVALLINLKINEADETEFDNVYYSINDGE</sequence>
<reference evidence="1" key="1">
    <citation type="submission" date="2017-05" db="UniProtKB">
        <authorList>
            <consortium name="EnsemblMetazoa"/>
        </authorList>
    </citation>
    <scope>IDENTIFICATION</scope>
</reference>
<dbReference type="EnsemblMetazoa" id="Aqu2.1.19299_001">
    <property type="protein sequence ID" value="Aqu2.1.19299_001"/>
    <property type="gene ID" value="Aqu2.1.19299"/>
</dbReference>
<accession>A0A1X7TW35</accession>
<dbReference type="AlphaFoldDB" id="A0A1X7TW35"/>
<organism evidence="1">
    <name type="scientific">Amphimedon queenslandica</name>
    <name type="common">Sponge</name>
    <dbReference type="NCBI Taxonomy" id="400682"/>
    <lineage>
        <taxon>Eukaryota</taxon>
        <taxon>Metazoa</taxon>
        <taxon>Porifera</taxon>
        <taxon>Demospongiae</taxon>
        <taxon>Heteroscleromorpha</taxon>
        <taxon>Haplosclerida</taxon>
        <taxon>Niphatidae</taxon>
        <taxon>Amphimedon</taxon>
    </lineage>
</organism>
<evidence type="ECO:0000313" key="1">
    <source>
        <dbReference type="EnsemblMetazoa" id="Aqu2.1.19299_001"/>
    </source>
</evidence>
<proteinExistence type="predicted"/>
<dbReference type="InParanoid" id="A0A1X7TW35"/>
<name>A0A1X7TW35_AMPQE</name>